<proteinExistence type="predicted"/>
<keyword evidence="6" id="KW-0479">Metal-binding</keyword>
<keyword evidence="17" id="KW-1185">Reference proteome</keyword>
<keyword evidence="7" id="KW-0274">FAD</keyword>
<dbReference type="Proteomes" id="UP000630353">
    <property type="component" value="Unassembled WGS sequence"/>
</dbReference>
<gene>
    <name evidence="16" type="ORF">GCM10017083_21360</name>
</gene>
<keyword evidence="5" id="KW-0001">2Fe-2S</keyword>
<evidence type="ECO:0000256" key="2">
    <source>
        <dbReference type="ARBA" id="ARBA00004141"/>
    </source>
</evidence>
<evidence type="ECO:0000256" key="8">
    <source>
        <dbReference type="ARBA" id="ARBA00022989"/>
    </source>
</evidence>
<evidence type="ECO:0000256" key="14">
    <source>
        <dbReference type="SAM" id="Phobius"/>
    </source>
</evidence>
<keyword evidence="11" id="KW-0411">Iron-sulfur</keyword>
<dbReference type="Gene3D" id="2.40.30.10">
    <property type="entry name" value="Translation factors"/>
    <property type="match status" value="1"/>
</dbReference>
<dbReference type="InterPro" id="IPR050415">
    <property type="entry name" value="MRET"/>
</dbReference>
<evidence type="ECO:0000256" key="11">
    <source>
        <dbReference type="ARBA" id="ARBA00023014"/>
    </source>
</evidence>
<dbReference type="InterPro" id="IPR013130">
    <property type="entry name" value="Fe3_Rdtase_TM_dom"/>
</dbReference>
<name>A0A918XRQ9_9PROT</name>
<evidence type="ECO:0000313" key="17">
    <source>
        <dbReference type="Proteomes" id="UP000630353"/>
    </source>
</evidence>
<dbReference type="CDD" id="cd06198">
    <property type="entry name" value="FNR_like_3"/>
    <property type="match status" value="1"/>
</dbReference>
<keyword evidence="12 14" id="KW-0472">Membrane</keyword>
<feature type="transmembrane region" description="Helical" evidence="14">
    <location>
        <begin position="147"/>
        <end position="166"/>
    </location>
</feature>
<dbReference type="InterPro" id="IPR001709">
    <property type="entry name" value="Flavoprot_Pyr_Nucl_cyt_Rdtase"/>
</dbReference>
<keyword evidence="8 14" id="KW-1133">Transmembrane helix</keyword>
<feature type="domain" description="FAD-binding FR-type" evidence="15">
    <location>
        <begin position="203"/>
        <end position="304"/>
    </location>
</feature>
<keyword evidence="3" id="KW-0285">Flavoprotein</keyword>
<dbReference type="PANTHER" id="PTHR47354:SF6">
    <property type="entry name" value="NADH OXIDOREDUCTASE HCR"/>
    <property type="match status" value="1"/>
</dbReference>
<dbReference type="GO" id="GO:0046872">
    <property type="term" value="F:metal ion binding"/>
    <property type="evidence" value="ECO:0007669"/>
    <property type="project" value="UniProtKB-KW"/>
</dbReference>
<keyword evidence="9" id="KW-0560">Oxidoreductase</keyword>
<dbReference type="PROSITE" id="PS51384">
    <property type="entry name" value="FAD_FR"/>
    <property type="match status" value="1"/>
</dbReference>
<dbReference type="SUPFAM" id="SSF63380">
    <property type="entry name" value="Riboflavin synthase domain-like"/>
    <property type="match status" value="1"/>
</dbReference>
<feature type="transmembrane region" description="Helical" evidence="14">
    <location>
        <begin position="75"/>
        <end position="93"/>
    </location>
</feature>
<feature type="transmembrane region" description="Helical" evidence="14">
    <location>
        <begin position="113"/>
        <end position="135"/>
    </location>
</feature>
<feature type="transmembrane region" description="Helical" evidence="14">
    <location>
        <begin position="178"/>
        <end position="199"/>
    </location>
</feature>
<evidence type="ECO:0000256" key="4">
    <source>
        <dbReference type="ARBA" id="ARBA00022692"/>
    </source>
</evidence>
<dbReference type="GO" id="GO:0051537">
    <property type="term" value="F:2 iron, 2 sulfur cluster binding"/>
    <property type="evidence" value="ECO:0007669"/>
    <property type="project" value="UniProtKB-KW"/>
</dbReference>
<evidence type="ECO:0000256" key="5">
    <source>
        <dbReference type="ARBA" id="ARBA00022714"/>
    </source>
</evidence>
<dbReference type="GO" id="GO:0016491">
    <property type="term" value="F:oxidoreductase activity"/>
    <property type="evidence" value="ECO:0007669"/>
    <property type="project" value="UniProtKB-KW"/>
</dbReference>
<dbReference type="Pfam" id="PF01794">
    <property type="entry name" value="Ferric_reduct"/>
    <property type="match status" value="1"/>
</dbReference>
<dbReference type="InterPro" id="IPR001433">
    <property type="entry name" value="OxRdtase_FAD/NAD-bd"/>
</dbReference>
<dbReference type="Gene3D" id="3.40.50.80">
    <property type="entry name" value="Nucleotide-binding domain of ferredoxin-NADP reductase (FNR) module"/>
    <property type="match status" value="1"/>
</dbReference>
<evidence type="ECO:0000256" key="7">
    <source>
        <dbReference type="ARBA" id="ARBA00022827"/>
    </source>
</evidence>
<reference evidence="16" key="1">
    <citation type="journal article" date="2014" name="Int. J. Syst. Evol. Microbiol.">
        <title>Complete genome sequence of Corynebacterium casei LMG S-19264T (=DSM 44701T), isolated from a smear-ripened cheese.</title>
        <authorList>
            <consortium name="US DOE Joint Genome Institute (JGI-PGF)"/>
            <person name="Walter F."/>
            <person name="Albersmeier A."/>
            <person name="Kalinowski J."/>
            <person name="Ruckert C."/>
        </authorList>
    </citation>
    <scope>NUCLEOTIDE SEQUENCE</scope>
    <source>
        <strain evidence="16">KCTC 42651</strain>
    </source>
</reference>
<dbReference type="PANTHER" id="PTHR47354">
    <property type="entry name" value="NADH OXIDOREDUCTASE HCR"/>
    <property type="match status" value="1"/>
</dbReference>
<evidence type="ECO:0000256" key="6">
    <source>
        <dbReference type="ARBA" id="ARBA00022723"/>
    </source>
</evidence>
<evidence type="ECO:0000256" key="9">
    <source>
        <dbReference type="ARBA" id="ARBA00023002"/>
    </source>
</evidence>
<dbReference type="InterPro" id="IPR039261">
    <property type="entry name" value="FNR_nucleotide-bd"/>
</dbReference>
<protein>
    <recommendedName>
        <fullName evidence="15">FAD-binding FR-type domain-containing protein</fullName>
    </recommendedName>
</protein>
<keyword evidence="4 14" id="KW-0812">Transmembrane</keyword>
<organism evidence="16 17">
    <name type="scientific">Thalassobaculum fulvum</name>
    <dbReference type="NCBI Taxonomy" id="1633335"/>
    <lineage>
        <taxon>Bacteria</taxon>
        <taxon>Pseudomonadati</taxon>
        <taxon>Pseudomonadota</taxon>
        <taxon>Alphaproteobacteria</taxon>
        <taxon>Rhodospirillales</taxon>
        <taxon>Thalassobaculaceae</taxon>
        <taxon>Thalassobaculum</taxon>
    </lineage>
</organism>
<dbReference type="InterPro" id="IPR017938">
    <property type="entry name" value="Riboflavin_synthase-like_b-brl"/>
</dbReference>
<evidence type="ECO:0000256" key="3">
    <source>
        <dbReference type="ARBA" id="ARBA00022630"/>
    </source>
</evidence>
<comment type="caution">
    <text evidence="16">The sequence shown here is derived from an EMBL/GenBank/DDBJ whole genome shotgun (WGS) entry which is preliminary data.</text>
</comment>
<dbReference type="Pfam" id="PF00175">
    <property type="entry name" value="NAD_binding_1"/>
    <property type="match status" value="1"/>
</dbReference>
<evidence type="ECO:0000259" key="15">
    <source>
        <dbReference type="PROSITE" id="PS51384"/>
    </source>
</evidence>
<dbReference type="PRINTS" id="PR00371">
    <property type="entry name" value="FPNCR"/>
</dbReference>
<comment type="subcellular location">
    <subcellularLocation>
        <location evidence="2">Membrane</location>
        <topology evidence="2">Multi-pass membrane protein</topology>
    </subcellularLocation>
</comment>
<evidence type="ECO:0000256" key="10">
    <source>
        <dbReference type="ARBA" id="ARBA00023004"/>
    </source>
</evidence>
<reference evidence="16" key="2">
    <citation type="submission" date="2020-09" db="EMBL/GenBank/DDBJ databases">
        <authorList>
            <person name="Sun Q."/>
            <person name="Kim S."/>
        </authorList>
    </citation>
    <scope>NUCLEOTIDE SEQUENCE</scope>
    <source>
        <strain evidence="16">KCTC 42651</strain>
    </source>
</reference>
<dbReference type="EMBL" id="BMZS01000004">
    <property type="protein sequence ID" value="GHD49275.1"/>
    <property type="molecule type" value="Genomic_DNA"/>
</dbReference>
<evidence type="ECO:0000313" key="16">
    <source>
        <dbReference type="EMBL" id="GHD49275.1"/>
    </source>
</evidence>
<comment type="cofactor">
    <cofactor evidence="13">
        <name>[2Fe-2S] cluster</name>
        <dbReference type="ChEBI" id="CHEBI:190135"/>
    </cofactor>
</comment>
<evidence type="ECO:0000256" key="12">
    <source>
        <dbReference type="ARBA" id="ARBA00023136"/>
    </source>
</evidence>
<dbReference type="GO" id="GO:0016020">
    <property type="term" value="C:membrane"/>
    <property type="evidence" value="ECO:0007669"/>
    <property type="project" value="UniProtKB-SubCell"/>
</dbReference>
<sequence length="439" mass="47997">MHSVILLPAYLAITVAPLVLAWMQDLPRRPVLDDLSSGLAMAAFAILLVEFVLSGRFRTISGRIGMDVTMRFHQLVARTALAFVLLHPFLYRTPFGPPLPWDVTGQSALDLDIRALASGMLAWVVLPGFVAISIWRDQLPYRYETWRLLHLVGAVVIAVAMSHHTLTIGRYSADPMLSGFWLALLSVAIGSLVYARVVAPILKARRPYRVVSVRKIALKTWEVAISPIRGQAHDFTAGQFAWLSLGRSAFSLAENPFSISSAPAGRPRLEFVIKEAGDLTDRIGSVRPGTVAYLDGPHGNLTLDGRTGAGIALIAGGVGIAPLLAIARQLEAEGDRRPLVLLYGNRVEEQIVYRDELDRMGRLPSVRVEHVVSQPAPDWGGSTGWIDRAAIERVFGFEGARDWLYLVCGPAPMLDAVEDALVGLGVPTGQIVSERFRYD</sequence>
<feature type="transmembrane region" description="Helical" evidence="14">
    <location>
        <begin position="37"/>
        <end position="54"/>
    </location>
</feature>
<keyword evidence="10" id="KW-0408">Iron</keyword>
<accession>A0A918XRQ9</accession>
<dbReference type="InterPro" id="IPR017927">
    <property type="entry name" value="FAD-bd_FR_type"/>
</dbReference>
<dbReference type="SUPFAM" id="SSF52343">
    <property type="entry name" value="Ferredoxin reductase-like, C-terminal NADP-linked domain"/>
    <property type="match status" value="1"/>
</dbReference>
<evidence type="ECO:0000256" key="13">
    <source>
        <dbReference type="ARBA" id="ARBA00034078"/>
    </source>
</evidence>
<evidence type="ECO:0000256" key="1">
    <source>
        <dbReference type="ARBA" id="ARBA00001974"/>
    </source>
</evidence>
<comment type="cofactor">
    <cofactor evidence="1">
        <name>FAD</name>
        <dbReference type="ChEBI" id="CHEBI:57692"/>
    </cofactor>
</comment>
<dbReference type="PRINTS" id="PR00410">
    <property type="entry name" value="PHEHYDRXLASE"/>
</dbReference>
<dbReference type="AlphaFoldDB" id="A0A918XRQ9"/>